<dbReference type="SUPFAM" id="SSF53756">
    <property type="entry name" value="UDP-Glycosyltransferase/glycogen phosphorylase"/>
    <property type="match status" value="1"/>
</dbReference>
<dbReference type="PANTHER" id="PTHR12526:SF630">
    <property type="entry name" value="GLYCOSYLTRANSFERASE"/>
    <property type="match status" value="1"/>
</dbReference>
<sequence>MKQKLIRVVTSDVSFSLIKGQMEFLSSDYDVIAVSSLGEQLIKLRNTENVRIKDIEIARNISIINDLKSLYKLFKFFKDESPFIVHSMTPKAGLLSMMAAYFARVPHRLHTFTGLIFPTKKGFFKKLLIYLDKTLCFCATKIIPEGNGVKNDLIKFKITSKPLKIIANGNINGVNINLYNPSSFDEAFKLKFKMQLDIANDDYVFIFAGRLVGDKGINELISVFNDVNKTYINTKLLLVGTFEDKFDPLHKETLNNIKTNKNIINTGWVKDVRPYFAISNCLAFPSYREGFPNVVLQACAMKLPCIVTNINGCNEIVSEPENGIIIPVKNTKALFEAMSKMYLIPKSKQKQMGEVSRNIIISKFEQQFVWDAILNEYQKL</sequence>
<dbReference type="RefSeq" id="WP_415866549.1">
    <property type="nucleotide sequence ID" value="NZ_CP134537.1"/>
</dbReference>
<dbReference type="CDD" id="cd03808">
    <property type="entry name" value="GT4_CapM-like"/>
    <property type="match status" value="1"/>
</dbReference>
<evidence type="ECO:0000313" key="4">
    <source>
        <dbReference type="Proteomes" id="UP001302806"/>
    </source>
</evidence>
<proteinExistence type="predicted"/>
<dbReference type="Pfam" id="PF00534">
    <property type="entry name" value="Glycos_transf_1"/>
    <property type="match status" value="1"/>
</dbReference>
<evidence type="ECO:0000259" key="2">
    <source>
        <dbReference type="Pfam" id="PF13439"/>
    </source>
</evidence>
<evidence type="ECO:0000259" key="1">
    <source>
        <dbReference type="Pfam" id="PF00534"/>
    </source>
</evidence>
<accession>A0ABY9XW99</accession>
<protein>
    <submittedName>
        <fullName evidence="3">Glycosyltransferase family 4 protein</fullName>
    </submittedName>
</protein>
<dbReference type="Pfam" id="PF13439">
    <property type="entry name" value="Glyco_transf_4"/>
    <property type="match status" value="1"/>
</dbReference>
<reference evidence="3 4" key="1">
    <citation type="submission" date="2023-09" db="EMBL/GenBank/DDBJ databases">
        <title>Thalassobella suaedae gen. nov., sp. nov., a marine bacterium of the family Flavobacteriaceae isolated from a halophyte Suaeda japonica.</title>
        <authorList>
            <person name="Lee S.Y."/>
            <person name="Hwang C.Y."/>
        </authorList>
    </citation>
    <scope>NUCLEOTIDE SEQUENCE [LARGE SCALE GENOMIC DNA]</scope>
    <source>
        <strain evidence="3 4">HL-DH14</strain>
    </source>
</reference>
<dbReference type="Gene3D" id="3.40.50.2000">
    <property type="entry name" value="Glycogen Phosphorylase B"/>
    <property type="match status" value="2"/>
</dbReference>
<dbReference type="Proteomes" id="UP001302806">
    <property type="component" value="Chromosome"/>
</dbReference>
<organism evidence="3 4">
    <name type="scientific">Thalassobellus suaedae</name>
    <dbReference type="NCBI Taxonomy" id="3074124"/>
    <lineage>
        <taxon>Bacteria</taxon>
        <taxon>Pseudomonadati</taxon>
        <taxon>Bacteroidota</taxon>
        <taxon>Flavobacteriia</taxon>
        <taxon>Flavobacteriales</taxon>
        <taxon>Flavobacteriaceae</taxon>
        <taxon>Thalassobellus</taxon>
    </lineage>
</organism>
<dbReference type="PANTHER" id="PTHR12526">
    <property type="entry name" value="GLYCOSYLTRANSFERASE"/>
    <property type="match status" value="1"/>
</dbReference>
<feature type="domain" description="Glycosyl transferase family 1" evidence="1">
    <location>
        <begin position="192"/>
        <end position="357"/>
    </location>
</feature>
<evidence type="ECO:0000313" key="3">
    <source>
        <dbReference type="EMBL" id="WNH10239.1"/>
    </source>
</evidence>
<dbReference type="InterPro" id="IPR001296">
    <property type="entry name" value="Glyco_trans_1"/>
</dbReference>
<dbReference type="EMBL" id="CP134537">
    <property type="protein sequence ID" value="WNH10239.1"/>
    <property type="molecule type" value="Genomic_DNA"/>
</dbReference>
<name>A0ABY9XW99_9FLAO</name>
<gene>
    <name evidence="3" type="ORF">RHP51_06040</name>
</gene>
<feature type="domain" description="Glycosyltransferase subfamily 4-like N-terminal" evidence="2">
    <location>
        <begin position="47"/>
        <end position="169"/>
    </location>
</feature>
<dbReference type="InterPro" id="IPR028098">
    <property type="entry name" value="Glyco_trans_4-like_N"/>
</dbReference>